<feature type="compositionally biased region" description="Pro residues" evidence="1">
    <location>
        <begin position="46"/>
        <end position="82"/>
    </location>
</feature>
<dbReference type="Proteomes" id="UP000244005">
    <property type="component" value="Unassembled WGS sequence"/>
</dbReference>
<evidence type="ECO:0000313" key="3">
    <source>
        <dbReference type="Proteomes" id="UP000244005"/>
    </source>
</evidence>
<dbReference type="EMBL" id="KZ772947">
    <property type="protein sequence ID" value="PTQ29414.1"/>
    <property type="molecule type" value="Genomic_DNA"/>
</dbReference>
<dbReference type="Gramene" id="Mp3g18520.1">
    <property type="protein sequence ID" value="Mp3g18520.1.cds1"/>
    <property type="gene ID" value="Mp3g18520"/>
</dbReference>
<feature type="compositionally biased region" description="Pro residues" evidence="1">
    <location>
        <begin position="89"/>
        <end position="114"/>
    </location>
</feature>
<evidence type="ECO:0000256" key="1">
    <source>
        <dbReference type="SAM" id="MobiDB-lite"/>
    </source>
</evidence>
<dbReference type="OrthoDB" id="1994088at2759"/>
<gene>
    <name evidence="2" type="ORF">MARPO_0142s0041</name>
</gene>
<proteinExistence type="predicted"/>
<accession>A0A2R6W6F9</accession>
<feature type="region of interest" description="Disordered" evidence="1">
    <location>
        <begin position="43"/>
        <end position="114"/>
    </location>
</feature>
<reference evidence="3" key="1">
    <citation type="journal article" date="2017" name="Cell">
        <title>Insights into land plant evolution garnered from the Marchantia polymorpha genome.</title>
        <authorList>
            <person name="Bowman J.L."/>
            <person name="Kohchi T."/>
            <person name="Yamato K.T."/>
            <person name="Jenkins J."/>
            <person name="Shu S."/>
            <person name="Ishizaki K."/>
            <person name="Yamaoka S."/>
            <person name="Nishihama R."/>
            <person name="Nakamura Y."/>
            <person name="Berger F."/>
            <person name="Adam C."/>
            <person name="Aki S.S."/>
            <person name="Althoff F."/>
            <person name="Araki T."/>
            <person name="Arteaga-Vazquez M.A."/>
            <person name="Balasubrmanian S."/>
            <person name="Barry K."/>
            <person name="Bauer D."/>
            <person name="Boehm C.R."/>
            <person name="Briginshaw L."/>
            <person name="Caballero-Perez J."/>
            <person name="Catarino B."/>
            <person name="Chen F."/>
            <person name="Chiyoda S."/>
            <person name="Chovatia M."/>
            <person name="Davies K.M."/>
            <person name="Delmans M."/>
            <person name="Demura T."/>
            <person name="Dierschke T."/>
            <person name="Dolan L."/>
            <person name="Dorantes-Acosta A.E."/>
            <person name="Eklund D.M."/>
            <person name="Florent S.N."/>
            <person name="Flores-Sandoval E."/>
            <person name="Fujiyama A."/>
            <person name="Fukuzawa H."/>
            <person name="Galik B."/>
            <person name="Grimanelli D."/>
            <person name="Grimwood J."/>
            <person name="Grossniklaus U."/>
            <person name="Hamada T."/>
            <person name="Haseloff J."/>
            <person name="Hetherington A.J."/>
            <person name="Higo A."/>
            <person name="Hirakawa Y."/>
            <person name="Hundley H.N."/>
            <person name="Ikeda Y."/>
            <person name="Inoue K."/>
            <person name="Inoue S.I."/>
            <person name="Ishida S."/>
            <person name="Jia Q."/>
            <person name="Kakita M."/>
            <person name="Kanazawa T."/>
            <person name="Kawai Y."/>
            <person name="Kawashima T."/>
            <person name="Kennedy M."/>
            <person name="Kinose K."/>
            <person name="Kinoshita T."/>
            <person name="Kohara Y."/>
            <person name="Koide E."/>
            <person name="Komatsu K."/>
            <person name="Kopischke S."/>
            <person name="Kubo M."/>
            <person name="Kyozuka J."/>
            <person name="Lagercrantz U."/>
            <person name="Lin S.S."/>
            <person name="Lindquist E."/>
            <person name="Lipzen A.M."/>
            <person name="Lu C.W."/>
            <person name="De Luna E."/>
            <person name="Martienssen R.A."/>
            <person name="Minamino N."/>
            <person name="Mizutani M."/>
            <person name="Mizutani M."/>
            <person name="Mochizuki N."/>
            <person name="Monte I."/>
            <person name="Mosher R."/>
            <person name="Nagasaki H."/>
            <person name="Nakagami H."/>
            <person name="Naramoto S."/>
            <person name="Nishitani K."/>
            <person name="Ohtani M."/>
            <person name="Okamoto T."/>
            <person name="Okumura M."/>
            <person name="Phillips J."/>
            <person name="Pollak B."/>
            <person name="Reinders A."/>
            <person name="Rovekamp M."/>
            <person name="Sano R."/>
            <person name="Sawa S."/>
            <person name="Schmid M.W."/>
            <person name="Shirakawa M."/>
            <person name="Solano R."/>
            <person name="Spunde A."/>
            <person name="Suetsugu N."/>
            <person name="Sugano S."/>
            <person name="Sugiyama A."/>
            <person name="Sun R."/>
            <person name="Suzuki Y."/>
            <person name="Takenaka M."/>
            <person name="Takezawa D."/>
            <person name="Tomogane H."/>
            <person name="Tsuzuki M."/>
            <person name="Ueda T."/>
            <person name="Umeda M."/>
            <person name="Ward J.M."/>
            <person name="Watanabe Y."/>
            <person name="Yazaki K."/>
            <person name="Yokoyama R."/>
            <person name="Yoshitake Y."/>
            <person name="Yotsui I."/>
            <person name="Zachgo S."/>
            <person name="Schmutz J."/>
        </authorList>
    </citation>
    <scope>NUCLEOTIDE SEQUENCE [LARGE SCALE GENOMIC DNA]</scope>
    <source>
        <strain evidence="3">Tak-1</strain>
    </source>
</reference>
<dbReference type="AlphaFoldDB" id="A0A2R6W6F9"/>
<organism evidence="2 3">
    <name type="scientific">Marchantia polymorpha</name>
    <name type="common">Common liverwort</name>
    <name type="synonym">Marchantia aquatica</name>
    <dbReference type="NCBI Taxonomy" id="3197"/>
    <lineage>
        <taxon>Eukaryota</taxon>
        <taxon>Viridiplantae</taxon>
        <taxon>Streptophyta</taxon>
        <taxon>Embryophyta</taxon>
        <taxon>Marchantiophyta</taxon>
        <taxon>Marchantiopsida</taxon>
        <taxon>Marchantiidae</taxon>
        <taxon>Marchantiales</taxon>
        <taxon>Marchantiaceae</taxon>
        <taxon>Marchantia</taxon>
    </lineage>
</organism>
<sequence length="114" mass="12035">MELQTMATYRSMSGFLVKVMLIMSITAFCLPSVLAARTLLHSPNLPAIPPSQVPEFPHPPPLPTFPPLSDLPPHLPTRPPPLSDSAQPSPAPHSNIPPAPPVSESPSPAPSPST</sequence>
<protein>
    <submittedName>
        <fullName evidence="2">Uncharacterized protein</fullName>
    </submittedName>
</protein>
<evidence type="ECO:0000313" key="2">
    <source>
        <dbReference type="EMBL" id="PTQ29414.1"/>
    </source>
</evidence>
<name>A0A2R6W6F9_MARPO</name>
<keyword evidence="3" id="KW-1185">Reference proteome</keyword>